<reference evidence="1 2" key="1">
    <citation type="submission" date="2016-06" db="EMBL/GenBank/DDBJ databases">
        <title>Draft genome of Moraxella nonliquefaciens CCUG 60284.</title>
        <authorList>
            <person name="Salva-Serra F."/>
            <person name="Engstrom-Jakobsson H."/>
            <person name="Thorell K."/>
            <person name="Gonzales-Siles L."/>
            <person name="Karlsson R."/>
            <person name="Boulund F."/>
            <person name="Engstrand L."/>
            <person name="Kristiansson E."/>
            <person name="Moore E."/>
        </authorList>
    </citation>
    <scope>NUCLEOTIDE SEQUENCE [LARGE SCALE GENOMIC DNA]</scope>
    <source>
        <strain evidence="1 2">CCUG 60284</strain>
    </source>
</reference>
<sequence length="250" mass="28594">MRNEPLTGYLLHARAYQEKRAIYQFFSAEHGVVHGMGVRGMPSFVVVKLFASGQNALKNFTQIHITTTSPPYPLGQNQYALLYLNEIICRLIIAENPCPILWQHYHDSVIQLQTISHHDVGDDKMGDDASHKMTGTDKMKHILRRFESALFCELGVKIDWDTDELGQAIDVHAYYDFIPTQGFIKSDGTNHGISGMMIKALSKAEYQQFNPANLTLLGQVHRAMMDHLLDHKPLNSRKLWVEQLRYRQLS</sequence>
<dbReference type="Gene3D" id="1.20.1440.120">
    <property type="entry name" value="Recombination protein O, C-terminal domain"/>
    <property type="match status" value="1"/>
</dbReference>
<dbReference type="RefSeq" id="WP_066893626.1">
    <property type="nucleotide sequence ID" value="NZ_LZDN01000039.1"/>
</dbReference>
<evidence type="ECO:0000313" key="2">
    <source>
        <dbReference type="Proteomes" id="UP000092671"/>
    </source>
</evidence>
<dbReference type="AlphaFoldDB" id="A0A1B8PIN6"/>
<proteinExistence type="predicted"/>
<accession>A0A1B8PIN6</accession>
<evidence type="ECO:0000313" key="1">
    <source>
        <dbReference type="EMBL" id="OBX49426.1"/>
    </source>
</evidence>
<protein>
    <submittedName>
        <fullName evidence="1">Uncharacterized protein</fullName>
    </submittedName>
</protein>
<comment type="caution">
    <text evidence="1">The sequence shown here is derived from an EMBL/GenBank/DDBJ whole genome shotgun (WGS) entry which is preliminary data.</text>
</comment>
<dbReference type="EMBL" id="LZDN01000039">
    <property type="protein sequence ID" value="OBX49426.1"/>
    <property type="molecule type" value="Genomic_DNA"/>
</dbReference>
<dbReference type="InterPro" id="IPR042242">
    <property type="entry name" value="RecO_C"/>
</dbReference>
<dbReference type="Proteomes" id="UP000092671">
    <property type="component" value="Unassembled WGS sequence"/>
</dbReference>
<gene>
    <name evidence="1" type="ORF">A9Z60_03390</name>
</gene>
<dbReference type="OrthoDB" id="9804792at2"/>
<organism evidence="1 2">
    <name type="scientific">Moraxella nonliquefaciens</name>
    <dbReference type="NCBI Taxonomy" id="478"/>
    <lineage>
        <taxon>Bacteria</taxon>
        <taxon>Pseudomonadati</taxon>
        <taxon>Pseudomonadota</taxon>
        <taxon>Gammaproteobacteria</taxon>
        <taxon>Moraxellales</taxon>
        <taxon>Moraxellaceae</taxon>
        <taxon>Moraxella</taxon>
    </lineage>
</organism>
<name>A0A1B8PIN6_MORNO</name>